<dbReference type="Pfam" id="PF00293">
    <property type="entry name" value="NUDIX"/>
    <property type="match status" value="1"/>
</dbReference>
<comment type="caution">
    <text evidence="6">The sequence shown here is derived from an EMBL/GenBank/DDBJ whole genome shotgun (WGS) entry which is preliminary data.</text>
</comment>
<dbReference type="GO" id="GO:0019693">
    <property type="term" value="P:ribose phosphate metabolic process"/>
    <property type="evidence" value="ECO:0007669"/>
    <property type="project" value="TreeGrafter"/>
</dbReference>
<evidence type="ECO:0000259" key="5">
    <source>
        <dbReference type="PROSITE" id="PS51462"/>
    </source>
</evidence>
<dbReference type="GO" id="GO:0008893">
    <property type="term" value="F:guanosine-3',5'-bis(diphosphate) 3'-diphosphatase activity"/>
    <property type="evidence" value="ECO:0007669"/>
    <property type="project" value="TreeGrafter"/>
</dbReference>
<comment type="function">
    <text evidence="4">Accelerates the degradation of transcripts by removing pyrophosphate from the 5'-end of triphosphorylated RNA, leading to a more labile monophosphorylated state that can stimulate subsequent ribonuclease cleavage.</text>
</comment>
<comment type="cofactor">
    <cofactor evidence="1">
        <name>Mn(2+)</name>
        <dbReference type="ChEBI" id="CHEBI:29035"/>
    </cofactor>
</comment>
<dbReference type="InterPro" id="IPR020084">
    <property type="entry name" value="NUDIX_hydrolase_CS"/>
</dbReference>
<sequence>MPKNKLVDPESLPYRPCVGVMVLNSRGLVWAGHRLPEPDDETTGSDMLWQMPQGGIDKGEEPLAAAHRELFEETGMKSVSLLAEAPDWFRYDLPPELVGLAFKGRYRGQMQRWFAFRFEGDESEIRINPPPAGNTAEFDRWDWLPMFRLPELIVPFKRRVYEDVVSAFRHLAG</sequence>
<dbReference type="AlphaFoldDB" id="A0A7W9RZ24"/>
<comment type="similarity">
    <text evidence="4">Belongs to the Nudix hydrolase family. RppH subfamily.</text>
</comment>
<dbReference type="GO" id="GO:0006753">
    <property type="term" value="P:nucleoside phosphate metabolic process"/>
    <property type="evidence" value="ECO:0007669"/>
    <property type="project" value="TreeGrafter"/>
</dbReference>
<dbReference type="PANTHER" id="PTHR11839">
    <property type="entry name" value="UDP/ADP-SUGAR PYROPHOSPHATASE"/>
    <property type="match status" value="1"/>
</dbReference>
<reference evidence="6 7" key="1">
    <citation type="submission" date="2020-08" db="EMBL/GenBank/DDBJ databases">
        <title>Genomic Encyclopedia of Type Strains, Phase IV (KMG-IV): sequencing the most valuable type-strain genomes for metagenomic binning, comparative biology and taxonomic classification.</title>
        <authorList>
            <person name="Goeker M."/>
        </authorList>
    </citation>
    <scope>NUCLEOTIDE SEQUENCE [LARGE SCALE GENOMIC DNA]</scope>
    <source>
        <strain evidence="6 7">DSM 11099</strain>
    </source>
</reference>
<dbReference type="PROSITE" id="PS51462">
    <property type="entry name" value="NUDIX"/>
    <property type="match status" value="1"/>
</dbReference>
<dbReference type="InterPro" id="IPR020476">
    <property type="entry name" value="Nudix_hydrolase"/>
</dbReference>
<dbReference type="InterPro" id="IPR000086">
    <property type="entry name" value="NUDIX_hydrolase_dom"/>
</dbReference>
<dbReference type="HAMAP" id="MF_00298">
    <property type="entry name" value="Nudix_RppH"/>
    <property type="match status" value="1"/>
</dbReference>
<dbReference type="EC" id="3.6.1.-" evidence="4"/>
<dbReference type="Proteomes" id="UP000533306">
    <property type="component" value="Unassembled WGS sequence"/>
</dbReference>
<evidence type="ECO:0000256" key="4">
    <source>
        <dbReference type="HAMAP-Rule" id="MF_00298"/>
    </source>
</evidence>
<dbReference type="Gene3D" id="3.90.79.10">
    <property type="entry name" value="Nucleoside Triphosphate Pyrophosphohydrolase"/>
    <property type="match status" value="1"/>
</dbReference>
<feature type="short sequence motif" description="Nudix box" evidence="4">
    <location>
        <begin position="54"/>
        <end position="75"/>
    </location>
</feature>
<gene>
    <name evidence="4" type="primary">rppH</name>
    <name evidence="4" type="synonym">nudH</name>
    <name evidence="6" type="ORF">HNR59_000466</name>
</gene>
<feature type="domain" description="Nudix hydrolase" evidence="5">
    <location>
        <begin position="13"/>
        <end position="166"/>
    </location>
</feature>
<comment type="cofactor">
    <cofactor evidence="4">
        <name>a divalent metal cation</name>
        <dbReference type="ChEBI" id="CHEBI:60240"/>
    </cofactor>
</comment>
<proteinExistence type="inferred from homology"/>
<dbReference type="CDD" id="cd03671">
    <property type="entry name" value="NUDIX_Ap4A_hydrolase_plant_like"/>
    <property type="match status" value="1"/>
</dbReference>
<dbReference type="GO" id="GO:0034432">
    <property type="term" value="F:bis(5'-adenosyl)-pentaphosphatase activity"/>
    <property type="evidence" value="ECO:0007669"/>
    <property type="project" value="TreeGrafter"/>
</dbReference>
<organism evidence="6 7">
    <name type="scientific">Aquamicrobium lusatiense</name>
    <dbReference type="NCBI Taxonomy" id="89772"/>
    <lineage>
        <taxon>Bacteria</taxon>
        <taxon>Pseudomonadati</taxon>
        <taxon>Pseudomonadota</taxon>
        <taxon>Alphaproteobacteria</taxon>
        <taxon>Hyphomicrobiales</taxon>
        <taxon>Phyllobacteriaceae</taxon>
        <taxon>Aquamicrobium</taxon>
    </lineage>
</organism>
<keyword evidence="7" id="KW-1185">Reference proteome</keyword>
<dbReference type="EMBL" id="JACHEU010000001">
    <property type="protein sequence ID" value="MBB6011121.1"/>
    <property type="molecule type" value="Genomic_DNA"/>
</dbReference>
<dbReference type="SUPFAM" id="SSF55811">
    <property type="entry name" value="Nudix"/>
    <property type="match status" value="1"/>
</dbReference>
<dbReference type="InterPro" id="IPR015797">
    <property type="entry name" value="NUDIX_hydrolase-like_dom_sf"/>
</dbReference>
<comment type="cofactor">
    <cofactor evidence="2">
        <name>Mg(2+)</name>
        <dbReference type="ChEBI" id="CHEBI:18420"/>
    </cofactor>
</comment>
<dbReference type="PRINTS" id="PR00502">
    <property type="entry name" value="NUDIXFAMILY"/>
</dbReference>
<protein>
    <recommendedName>
        <fullName evidence="4">RNA pyrophosphohydrolase</fullName>
        <ecNumber evidence="4">3.6.1.-</ecNumber>
    </recommendedName>
    <alternativeName>
        <fullName evidence="4">(Di)nucleoside polyphosphate hydrolase</fullName>
    </alternativeName>
</protein>
<dbReference type="RefSeq" id="WP_183825438.1">
    <property type="nucleotide sequence ID" value="NZ_JACHEU010000001.1"/>
</dbReference>
<dbReference type="PROSITE" id="PS00893">
    <property type="entry name" value="NUDIX_BOX"/>
    <property type="match status" value="1"/>
</dbReference>
<dbReference type="InterPro" id="IPR022927">
    <property type="entry name" value="RppH"/>
</dbReference>
<name>A0A7W9RZ24_9HYPH</name>
<evidence type="ECO:0000313" key="6">
    <source>
        <dbReference type="EMBL" id="MBB6011121.1"/>
    </source>
</evidence>
<evidence type="ECO:0000256" key="2">
    <source>
        <dbReference type="ARBA" id="ARBA00001946"/>
    </source>
</evidence>
<accession>A0A7W9RZ24</accession>
<keyword evidence="3 4" id="KW-0378">Hydrolase</keyword>
<evidence type="ECO:0000256" key="1">
    <source>
        <dbReference type="ARBA" id="ARBA00001936"/>
    </source>
</evidence>
<evidence type="ECO:0000256" key="3">
    <source>
        <dbReference type="ARBA" id="ARBA00022801"/>
    </source>
</evidence>
<evidence type="ECO:0000313" key="7">
    <source>
        <dbReference type="Proteomes" id="UP000533306"/>
    </source>
</evidence>
<dbReference type="PANTHER" id="PTHR11839:SF22">
    <property type="entry name" value="NUDIX HYDROLASE 26, CHLOROPLASTIC"/>
    <property type="match status" value="1"/>
</dbReference>
<dbReference type="NCBIfam" id="NF001938">
    <property type="entry name" value="PRK00714.1-5"/>
    <property type="match status" value="1"/>
</dbReference>